<keyword evidence="7 8" id="KW-0472">Membrane</keyword>
<feature type="transmembrane region" description="Helical" evidence="8">
    <location>
        <begin position="163"/>
        <end position="181"/>
    </location>
</feature>
<dbReference type="RefSeq" id="WP_012610512.1">
    <property type="nucleotide sequence ID" value="NC_011768.1"/>
</dbReference>
<dbReference type="Proteomes" id="UP000000739">
    <property type="component" value="Chromosome"/>
</dbReference>
<evidence type="ECO:0000256" key="1">
    <source>
        <dbReference type="ARBA" id="ARBA00004651"/>
    </source>
</evidence>
<evidence type="ECO:0000256" key="8">
    <source>
        <dbReference type="RuleBase" id="RU363041"/>
    </source>
</evidence>
<dbReference type="PANTHER" id="PTHR30269">
    <property type="entry name" value="TRANSMEMBRANE PROTEIN YFCA"/>
    <property type="match status" value="1"/>
</dbReference>
<feature type="transmembrane region" description="Helical" evidence="8">
    <location>
        <begin position="223"/>
        <end position="243"/>
    </location>
</feature>
<evidence type="ECO:0000256" key="2">
    <source>
        <dbReference type="ARBA" id="ARBA00009142"/>
    </source>
</evidence>
<keyword evidence="5 8" id="KW-0812">Transmembrane</keyword>
<evidence type="ECO:0000313" key="10">
    <source>
        <dbReference type="Proteomes" id="UP000000739"/>
    </source>
</evidence>
<dbReference type="PANTHER" id="PTHR30269:SF37">
    <property type="entry name" value="MEMBRANE TRANSPORTER PROTEIN"/>
    <property type="match status" value="1"/>
</dbReference>
<dbReference type="GO" id="GO:0005886">
    <property type="term" value="C:plasma membrane"/>
    <property type="evidence" value="ECO:0007669"/>
    <property type="project" value="UniProtKB-SubCell"/>
</dbReference>
<sequence length="244" mass="26473">MELLAASFAVVLASLLMGLAGFGFAIVAISLMSFVWPVRQIVPFLFVYNLCINVVLLTQLRSYIKPSRVWPQAAGFIPGGLLGLMVLKHSPDSTLKLMIGVTLVIFAVWSLWGRVKTVSQISKKWGFTAGVVGGILGGSVYMPGPPVILLNSLTHTNRFAFKADLQTYFLFSNLFLVFAYADMGLFSLELLKVNLMMAPLMLGGLAAGSIICRHVSDQRFKRIAHGLILIIGCLLVLRALGVVG</sequence>
<keyword evidence="10" id="KW-1185">Reference proteome</keyword>
<gene>
    <name evidence="9" type="ordered locus">Dalk_1377</name>
</gene>
<dbReference type="eggNOG" id="COG0730">
    <property type="taxonomic scope" value="Bacteria"/>
</dbReference>
<feature type="transmembrane region" description="Helical" evidence="8">
    <location>
        <begin position="69"/>
        <end position="87"/>
    </location>
</feature>
<comment type="subcellular location">
    <subcellularLocation>
        <location evidence="1 8">Cell membrane</location>
        <topology evidence="1 8">Multi-pass membrane protein</topology>
    </subcellularLocation>
</comment>
<evidence type="ECO:0000256" key="7">
    <source>
        <dbReference type="ARBA" id="ARBA00023136"/>
    </source>
</evidence>
<dbReference type="InterPro" id="IPR002781">
    <property type="entry name" value="TM_pro_TauE-like"/>
</dbReference>
<proteinExistence type="inferred from homology"/>
<evidence type="ECO:0000256" key="4">
    <source>
        <dbReference type="ARBA" id="ARBA00022475"/>
    </source>
</evidence>
<evidence type="ECO:0000256" key="6">
    <source>
        <dbReference type="ARBA" id="ARBA00022989"/>
    </source>
</evidence>
<dbReference type="AlphaFoldDB" id="B8F9Y1"/>
<dbReference type="EMBL" id="CP001322">
    <property type="protein sequence ID" value="ACL03077.1"/>
    <property type="molecule type" value="Genomic_DNA"/>
</dbReference>
<evidence type="ECO:0000256" key="5">
    <source>
        <dbReference type="ARBA" id="ARBA00022692"/>
    </source>
</evidence>
<accession>B8F9Y1</accession>
<feature type="transmembrane region" description="Helical" evidence="8">
    <location>
        <begin position="93"/>
        <end position="113"/>
    </location>
</feature>
<name>B8F9Y1_DESAL</name>
<organism evidence="9 10">
    <name type="scientific">Desulfatibacillum aliphaticivorans</name>
    <dbReference type="NCBI Taxonomy" id="218208"/>
    <lineage>
        <taxon>Bacteria</taxon>
        <taxon>Pseudomonadati</taxon>
        <taxon>Thermodesulfobacteriota</taxon>
        <taxon>Desulfobacteria</taxon>
        <taxon>Desulfobacterales</taxon>
        <taxon>Desulfatibacillaceae</taxon>
        <taxon>Desulfatibacillum</taxon>
    </lineage>
</organism>
<dbReference type="KEGG" id="dal:Dalk_1377"/>
<dbReference type="InterPro" id="IPR052017">
    <property type="entry name" value="TSUP"/>
</dbReference>
<evidence type="ECO:0000256" key="3">
    <source>
        <dbReference type="ARBA" id="ARBA00022448"/>
    </source>
</evidence>
<feature type="transmembrane region" description="Helical" evidence="8">
    <location>
        <begin position="125"/>
        <end position="143"/>
    </location>
</feature>
<keyword evidence="3" id="KW-0813">Transport</keyword>
<protein>
    <recommendedName>
        <fullName evidence="8">Probable membrane transporter protein</fullName>
    </recommendedName>
</protein>
<comment type="similarity">
    <text evidence="2 8">Belongs to the 4-toluene sulfonate uptake permease (TSUP) (TC 2.A.102) family.</text>
</comment>
<keyword evidence="6 8" id="KW-1133">Transmembrane helix</keyword>
<feature type="transmembrane region" description="Helical" evidence="8">
    <location>
        <begin position="41"/>
        <end position="57"/>
    </location>
</feature>
<keyword evidence="4 8" id="KW-1003">Cell membrane</keyword>
<evidence type="ECO:0000313" key="9">
    <source>
        <dbReference type="EMBL" id="ACL03077.1"/>
    </source>
</evidence>
<dbReference type="HOGENOM" id="CLU_054750_5_5_7"/>
<reference evidence="9 10" key="1">
    <citation type="journal article" date="2012" name="Environ. Microbiol.">
        <title>The genome sequence of Desulfatibacillum alkenivorans AK-01: a blueprint for anaerobic alkane oxidation.</title>
        <authorList>
            <person name="Callaghan A.V."/>
            <person name="Morris B.E."/>
            <person name="Pereira I.A."/>
            <person name="McInerney M.J."/>
            <person name="Austin R.N."/>
            <person name="Groves J.T."/>
            <person name="Kukor J.J."/>
            <person name="Suflita J.M."/>
            <person name="Young L.Y."/>
            <person name="Zylstra G.J."/>
            <person name="Wawrik B."/>
        </authorList>
    </citation>
    <scope>NUCLEOTIDE SEQUENCE [LARGE SCALE GENOMIC DNA]</scope>
    <source>
        <strain evidence="9 10">AK-01</strain>
    </source>
</reference>
<dbReference type="Pfam" id="PF01925">
    <property type="entry name" value="TauE"/>
    <property type="match status" value="1"/>
</dbReference>